<dbReference type="GO" id="GO:0016020">
    <property type="term" value="C:membrane"/>
    <property type="evidence" value="ECO:0007669"/>
    <property type="project" value="UniProtKB-SubCell"/>
</dbReference>
<evidence type="ECO:0000256" key="6">
    <source>
        <dbReference type="SAM" id="Phobius"/>
    </source>
</evidence>
<dbReference type="STRING" id="4232.A0A251U1T3"/>
<organism evidence="9 10">
    <name type="scientific">Helianthus annuus</name>
    <name type="common">Common sunflower</name>
    <dbReference type="NCBI Taxonomy" id="4232"/>
    <lineage>
        <taxon>Eukaryota</taxon>
        <taxon>Viridiplantae</taxon>
        <taxon>Streptophyta</taxon>
        <taxon>Embryophyta</taxon>
        <taxon>Tracheophyta</taxon>
        <taxon>Spermatophyta</taxon>
        <taxon>Magnoliopsida</taxon>
        <taxon>eudicotyledons</taxon>
        <taxon>Gunneridae</taxon>
        <taxon>Pentapetalae</taxon>
        <taxon>asterids</taxon>
        <taxon>campanulids</taxon>
        <taxon>Asterales</taxon>
        <taxon>Asteraceae</taxon>
        <taxon>Asteroideae</taxon>
        <taxon>Heliantheae alliance</taxon>
        <taxon>Heliantheae</taxon>
        <taxon>Helianthus</taxon>
    </lineage>
</organism>
<accession>A0A251U1T3</accession>
<gene>
    <name evidence="9" type="ORF">HannXRQ_Chr08g0207471</name>
    <name evidence="8" type="ORF">HanXRQr2_Chr08g0319071</name>
</gene>
<evidence type="ECO:0000256" key="2">
    <source>
        <dbReference type="ARBA" id="ARBA00022692"/>
    </source>
</evidence>
<evidence type="ECO:0000313" key="9">
    <source>
        <dbReference type="EMBL" id="OTG17019.1"/>
    </source>
</evidence>
<reference evidence="8" key="3">
    <citation type="submission" date="2020-06" db="EMBL/GenBank/DDBJ databases">
        <title>Helianthus annuus Genome sequencing and assembly Release 2.</title>
        <authorList>
            <person name="Gouzy J."/>
            <person name="Langlade N."/>
            <person name="Munos S."/>
        </authorList>
    </citation>
    <scope>NUCLEOTIDE SEQUENCE</scope>
    <source>
        <tissue evidence="8">Leaves</tissue>
    </source>
</reference>
<dbReference type="EMBL" id="MNCJ02000323">
    <property type="protein sequence ID" value="KAF5793668.1"/>
    <property type="molecule type" value="Genomic_DNA"/>
</dbReference>
<feature type="domain" description="TLC" evidence="7">
    <location>
        <begin position="36"/>
        <end position="242"/>
    </location>
</feature>
<protein>
    <submittedName>
        <fullName evidence="9">Putative TRAM/LAG1/CLN8-like domain-containing protein</fullName>
    </submittedName>
    <submittedName>
        <fullName evidence="8">TLC domain-containing protein</fullName>
    </submittedName>
</protein>
<dbReference type="OMA" id="AWVSWMV"/>
<evidence type="ECO:0000313" key="8">
    <source>
        <dbReference type="EMBL" id="KAF5793668.1"/>
    </source>
</evidence>
<evidence type="ECO:0000256" key="4">
    <source>
        <dbReference type="ARBA" id="ARBA00023136"/>
    </source>
</evidence>
<feature type="transmembrane region" description="Helical" evidence="6">
    <location>
        <begin position="41"/>
        <end position="63"/>
    </location>
</feature>
<feature type="transmembrane region" description="Helical" evidence="6">
    <location>
        <begin position="6"/>
        <end position="29"/>
    </location>
</feature>
<comment type="subcellular location">
    <subcellularLocation>
        <location evidence="1">Membrane</location>
        <topology evidence="1">Multi-pass membrane protein</topology>
    </subcellularLocation>
</comment>
<dbReference type="EMBL" id="CM007897">
    <property type="protein sequence ID" value="OTG17019.1"/>
    <property type="molecule type" value="Genomic_DNA"/>
</dbReference>
<dbReference type="InParanoid" id="A0A251U1T3"/>
<feature type="transmembrane region" description="Helical" evidence="6">
    <location>
        <begin position="109"/>
        <end position="127"/>
    </location>
</feature>
<dbReference type="Pfam" id="PF03798">
    <property type="entry name" value="TRAM_LAG1_CLN8"/>
    <property type="match status" value="1"/>
</dbReference>
<reference evidence="9" key="2">
    <citation type="submission" date="2017-02" db="EMBL/GenBank/DDBJ databases">
        <title>Sunflower complete genome.</title>
        <authorList>
            <person name="Langlade N."/>
            <person name="Munos S."/>
        </authorList>
    </citation>
    <scope>NUCLEOTIDE SEQUENCE [LARGE SCALE GENOMIC DNA]</scope>
    <source>
        <tissue evidence="9">Leaves</tissue>
    </source>
</reference>
<dbReference type="InterPro" id="IPR040327">
    <property type="entry name" value="At5g14285-like"/>
</dbReference>
<evidence type="ECO:0000313" key="10">
    <source>
        <dbReference type="Proteomes" id="UP000215914"/>
    </source>
</evidence>
<name>A0A251U1T3_HELAN</name>
<evidence type="ECO:0000256" key="1">
    <source>
        <dbReference type="ARBA" id="ARBA00004141"/>
    </source>
</evidence>
<evidence type="ECO:0000256" key="3">
    <source>
        <dbReference type="ARBA" id="ARBA00022989"/>
    </source>
</evidence>
<dbReference type="AlphaFoldDB" id="A0A251U1T3"/>
<sequence length="248" mass="28296">MEILTLGSSSIPIFTLMYTFIYLLGYFIFFKNWDTEKKPDASSCLISIAHGTPVVILSTYANFLHSQTPQHHFASQNTPFQTLVFDFSIAYFIIDTSHYLIFTPHDRLFIAHHVAVLYVFITCRYVVGYGGFAILILLMLAEVTSPLQNAWSLARYRKDEVAAAARVYRGLSPYFYGVYTVVRGVFGPLFVYKLVVFYLNGGGDGLVPMWAWASWMVVIVSAILLSMLWVSCLWLNLFKERSKMRKLG</sequence>
<reference evidence="8 10" key="1">
    <citation type="journal article" date="2017" name="Nature">
        <title>The sunflower genome provides insights into oil metabolism, flowering and Asterid evolution.</title>
        <authorList>
            <person name="Badouin H."/>
            <person name="Gouzy J."/>
            <person name="Grassa C.J."/>
            <person name="Murat F."/>
            <person name="Staton S.E."/>
            <person name="Cottret L."/>
            <person name="Lelandais-Briere C."/>
            <person name="Owens G.L."/>
            <person name="Carrere S."/>
            <person name="Mayjonade B."/>
            <person name="Legrand L."/>
            <person name="Gill N."/>
            <person name="Kane N.C."/>
            <person name="Bowers J.E."/>
            <person name="Hubner S."/>
            <person name="Bellec A."/>
            <person name="Berard A."/>
            <person name="Berges H."/>
            <person name="Blanchet N."/>
            <person name="Boniface M.C."/>
            <person name="Brunel D."/>
            <person name="Catrice O."/>
            <person name="Chaidir N."/>
            <person name="Claudel C."/>
            <person name="Donnadieu C."/>
            <person name="Faraut T."/>
            <person name="Fievet G."/>
            <person name="Helmstetter N."/>
            <person name="King M."/>
            <person name="Knapp S.J."/>
            <person name="Lai Z."/>
            <person name="Le Paslier M.C."/>
            <person name="Lippi Y."/>
            <person name="Lorenzon L."/>
            <person name="Mandel J.R."/>
            <person name="Marage G."/>
            <person name="Marchand G."/>
            <person name="Marquand E."/>
            <person name="Bret-Mestries E."/>
            <person name="Morien E."/>
            <person name="Nambeesan S."/>
            <person name="Nguyen T."/>
            <person name="Pegot-Espagnet P."/>
            <person name="Pouilly N."/>
            <person name="Raftis F."/>
            <person name="Sallet E."/>
            <person name="Schiex T."/>
            <person name="Thomas J."/>
            <person name="Vandecasteele C."/>
            <person name="Vares D."/>
            <person name="Vear F."/>
            <person name="Vautrin S."/>
            <person name="Crespi M."/>
            <person name="Mangin B."/>
            <person name="Burke J.M."/>
            <person name="Salse J."/>
            <person name="Munos S."/>
            <person name="Vincourt P."/>
            <person name="Rieseberg L.H."/>
            <person name="Langlade N.B."/>
        </authorList>
    </citation>
    <scope>NUCLEOTIDE SEQUENCE [LARGE SCALE GENOMIC DNA]</scope>
    <source>
        <strain evidence="10">cv. SF193</strain>
        <tissue evidence="8">Leaves</tissue>
    </source>
</reference>
<feature type="transmembrane region" description="Helical" evidence="6">
    <location>
        <begin position="174"/>
        <end position="192"/>
    </location>
</feature>
<keyword evidence="3 6" id="KW-1133">Transmembrane helix</keyword>
<dbReference type="PANTHER" id="PTHR31766">
    <property type="entry name" value="GLABROUS1 ENHANCER-BINDING PROTEIN-LIKE 2"/>
    <property type="match status" value="1"/>
</dbReference>
<dbReference type="SMART" id="SM00724">
    <property type="entry name" value="TLC"/>
    <property type="match status" value="1"/>
</dbReference>
<dbReference type="PANTHER" id="PTHR31766:SF10">
    <property type="entry name" value="TRAM, LAG1 AND CLN8 (TLC) LIPID-SENSING DOMAIN CONTAINING PROTEIN-RELATED"/>
    <property type="match status" value="1"/>
</dbReference>
<evidence type="ECO:0000256" key="5">
    <source>
        <dbReference type="PROSITE-ProRule" id="PRU00205"/>
    </source>
</evidence>
<keyword evidence="4 5" id="KW-0472">Membrane</keyword>
<feature type="transmembrane region" description="Helical" evidence="6">
    <location>
        <begin position="133"/>
        <end position="154"/>
    </location>
</feature>
<keyword evidence="10" id="KW-1185">Reference proteome</keyword>
<proteinExistence type="predicted"/>
<dbReference type="Proteomes" id="UP000215914">
    <property type="component" value="Chromosome 8"/>
</dbReference>
<dbReference type="PROSITE" id="PS50922">
    <property type="entry name" value="TLC"/>
    <property type="match status" value="1"/>
</dbReference>
<keyword evidence="2 5" id="KW-0812">Transmembrane</keyword>
<feature type="transmembrane region" description="Helical" evidence="6">
    <location>
        <begin position="212"/>
        <end position="237"/>
    </location>
</feature>
<evidence type="ECO:0000259" key="7">
    <source>
        <dbReference type="PROSITE" id="PS50922"/>
    </source>
</evidence>
<dbReference type="InterPro" id="IPR006634">
    <property type="entry name" value="TLC-dom"/>
</dbReference>
<feature type="transmembrane region" description="Helical" evidence="6">
    <location>
        <begin position="83"/>
        <end position="102"/>
    </location>
</feature>
<dbReference type="Gramene" id="mRNA:HanXRQr2_Chr08g0319071">
    <property type="protein sequence ID" value="CDS:HanXRQr2_Chr08g0319071.1"/>
    <property type="gene ID" value="HanXRQr2_Chr08g0319071"/>
</dbReference>